<dbReference type="Proteomes" id="UP001497392">
    <property type="component" value="Unassembled WGS sequence"/>
</dbReference>
<sequence>MLATAFKGLSVASSSSVLGGRPCQPGTTHRPLPLQRSPVCPSIEAAHKKGGGSTKNGRDSNPQMRGCKTYGGQPIKAGAIIYRQLGTKWHPGNGVGMGKDYTLFAKQPGIVVYQASKYIRKVHVVAESEYVVPEGNTRKAENSRRTERCKEFPPRRQLREQFEKDVAAAPVSAQAA</sequence>
<evidence type="ECO:0000256" key="2">
    <source>
        <dbReference type="ARBA" id="ARBA00022980"/>
    </source>
</evidence>
<keyword evidence="6" id="KW-1185">Reference proteome</keyword>
<proteinExistence type="inferred from homology"/>
<dbReference type="PANTHER" id="PTHR15893:SF0">
    <property type="entry name" value="LARGE RIBOSOMAL SUBUNIT PROTEIN BL27M"/>
    <property type="match status" value="1"/>
</dbReference>
<protein>
    <submittedName>
        <fullName evidence="5">G6233 protein</fullName>
    </submittedName>
</protein>
<organism evidence="5 6">
    <name type="scientific">Coccomyxa viridis</name>
    <dbReference type="NCBI Taxonomy" id="1274662"/>
    <lineage>
        <taxon>Eukaryota</taxon>
        <taxon>Viridiplantae</taxon>
        <taxon>Chlorophyta</taxon>
        <taxon>core chlorophytes</taxon>
        <taxon>Trebouxiophyceae</taxon>
        <taxon>Trebouxiophyceae incertae sedis</taxon>
        <taxon>Coccomyxaceae</taxon>
        <taxon>Coccomyxa</taxon>
    </lineage>
</organism>
<evidence type="ECO:0000256" key="3">
    <source>
        <dbReference type="ARBA" id="ARBA00023274"/>
    </source>
</evidence>
<accession>A0ABP1G1I6</accession>
<name>A0ABP1G1I6_9CHLO</name>
<evidence type="ECO:0000256" key="1">
    <source>
        <dbReference type="ARBA" id="ARBA00010797"/>
    </source>
</evidence>
<dbReference type="PRINTS" id="PR00063">
    <property type="entry name" value="RIBOSOMALL27"/>
</dbReference>
<gene>
    <name evidence="5" type="primary">g6233</name>
    <name evidence="5" type="ORF">VP750_LOCUS5341</name>
</gene>
<feature type="compositionally biased region" description="Low complexity" evidence="4">
    <location>
        <begin position="8"/>
        <end position="20"/>
    </location>
</feature>
<dbReference type="InterPro" id="IPR001684">
    <property type="entry name" value="Ribosomal_bL27"/>
</dbReference>
<dbReference type="SUPFAM" id="SSF110324">
    <property type="entry name" value="Ribosomal L27 protein-like"/>
    <property type="match status" value="1"/>
</dbReference>
<dbReference type="NCBIfam" id="TIGR00062">
    <property type="entry name" value="L27"/>
    <property type="match status" value="1"/>
</dbReference>
<comment type="caution">
    <text evidence="5">The sequence shown here is derived from an EMBL/GenBank/DDBJ whole genome shotgun (WGS) entry which is preliminary data.</text>
</comment>
<dbReference type="EMBL" id="CAXHTA020000009">
    <property type="protein sequence ID" value="CAL5223682.1"/>
    <property type="molecule type" value="Genomic_DNA"/>
</dbReference>
<keyword evidence="3" id="KW-0687">Ribonucleoprotein</keyword>
<evidence type="ECO:0000313" key="6">
    <source>
        <dbReference type="Proteomes" id="UP001497392"/>
    </source>
</evidence>
<dbReference type="Gene3D" id="2.40.50.100">
    <property type="match status" value="1"/>
</dbReference>
<feature type="region of interest" description="Disordered" evidence="4">
    <location>
        <begin position="135"/>
        <end position="176"/>
    </location>
</feature>
<evidence type="ECO:0000313" key="5">
    <source>
        <dbReference type="EMBL" id="CAL5223682.1"/>
    </source>
</evidence>
<comment type="similarity">
    <text evidence="1">Belongs to the bacterial ribosomal protein bL27 family.</text>
</comment>
<keyword evidence="2" id="KW-0689">Ribosomal protein</keyword>
<feature type="region of interest" description="Disordered" evidence="4">
    <location>
        <begin position="1"/>
        <end position="67"/>
    </location>
</feature>
<dbReference type="Pfam" id="PF01016">
    <property type="entry name" value="Ribosomal_L27"/>
    <property type="match status" value="1"/>
</dbReference>
<evidence type="ECO:0000256" key="4">
    <source>
        <dbReference type="SAM" id="MobiDB-lite"/>
    </source>
</evidence>
<feature type="compositionally biased region" description="Basic and acidic residues" evidence="4">
    <location>
        <begin position="136"/>
        <end position="166"/>
    </location>
</feature>
<feature type="compositionally biased region" description="Low complexity" evidence="4">
    <location>
        <begin position="167"/>
        <end position="176"/>
    </location>
</feature>
<dbReference type="PANTHER" id="PTHR15893">
    <property type="entry name" value="RIBOSOMAL PROTEIN L27"/>
    <property type="match status" value="1"/>
</dbReference>
<reference evidence="5 6" key="1">
    <citation type="submission" date="2024-06" db="EMBL/GenBank/DDBJ databases">
        <authorList>
            <person name="Kraege A."/>
            <person name="Thomma B."/>
        </authorList>
    </citation>
    <scope>NUCLEOTIDE SEQUENCE [LARGE SCALE GENOMIC DNA]</scope>
</reference>